<dbReference type="SUPFAM" id="SSF53300">
    <property type="entry name" value="vWA-like"/>
    <property type="match status" value="1"/>
</dbReference>
<dbReference type="EMBL" id="PPGH01000039">
    <property type="protein sequence ID" value="PQJ94842.1"/>
    <property type="molecule type" value="Genomic_DNA"/>
</dbReference>
<evidence type="ECO:0000256" key="7">
    <source>
        <dbReference type="ARBA" id="ARBA00023180"/>
    </source>
</evidence>
<evidence type="ECO:0000256" key="1">
    <source>
        <dbReference type="ARBA" id="ARBA00004479"/>
    </source>
</evidence>
<evidence type="ECO:0000256" key="5">
    <source>
        <dbReference type="ARBA" id="ARBA00023136"/>
    </source>
</evidence>
<dbReference type="GO" id="GO:0009986">
    <property type="term" value="C:cell surface"/>
    <property type="evidence" value="ECO:0007669"/>
    <property type="project" value="TreeGrafter"/>
</dbReference>
<dbReference type="GO" id="GO:0098609">
    <property type="term" value="P:cell-cell adhesion"/>
    <property type="evidence" value="ECO:0007669"/>
    <property type="project" value="TreeGrafter"/>
</dbReference>
<dbReference type="Gene3D" id="3.40.50.410">
    <property type="entry name" value="von Willebrand factor, type A domain"/>
    <property type="match status" value="1"/>
</dbReference>
<gene>
    <name evidence="9" type="ORF">CXB77_18170</name>
</gene>
<keyword evidence="4" id="KW-0401">Integrin</keyword>
<keyword evidence="10" id="KW-1185">Reference proteome</keyword>
<keyword evidence="3" id="KW-0812">Transmembrane</keyword>
<dbReference type="PANTHER" id="PTHR10082">
    <property type="entry name" value="INTEGRIN BETA SUBUNIT"/>
    <property type="match status" value="1"/>
</dbReference>
<feature type="domain" description="Integrin beta subunit VWA" evidence="8">
    <location>
        <begin position="1"/>
        <end position="100"/>
    </location>
</feature>
<dbReference type="GO" id="GO:0008305">
    <property type="term" value="C:integrin complex"/>
    <property type="evidence" value="ECO:0007669"/>
    <property type="project" value="TreeGrafter"/>
</dbReference>
<dbReference type="OrthoDB" id="9805307at2"/>
<evidence type="ECO:0000313" key="10">
    <source>
        <dbReference type="Proteomes" id="UP000239936"/>
    </source>
</evidence>
<evidence type="ECO:0000259" key="8">
    <source>
        <dbReference type="Pfam" id="PF00362"/>
    </source>
</evidence>
<keyword evidence="5" id="KW-0472">Membrane</keyword>
<dbReference type="AlphaFoldDB" id="A0A2S7XN41"/>
<dbReference type="GO" id="GO:0005178">
    <property type="term" value="F:integrin binding"/>
    <property type="evidence" value="ECO:0007669"/>
    <property type="project" value="TreeGrafter"/>
</dbReference>
<dbReference type="GO" id="GO:0007160">
    <property type="term" value="P:cell-matrix adhesion"/>
    <property type="evidence" value="ECO:0007669"/>
    <property type="project" value="TreeGrafter"/>
</dbReference>
<dbReference type="GO" id="GO:0016477">
    <property type="term" value="P:cell migration"/>
    <property type="evidence" value="ECO:0007669"/>
    <property type="project" value="TreeGrafter"/>
</dbReference>
<evidence type="ECO:0000256" key="2">
    <source>
        <dbReference type="ARBA" id="ARBA00007449"/>
    </source>
</evidence>
<keyword evidence="7" id="KW-0325">Glycoprotein</keyword>
<dbReference type="InterPro" id="IPR002369">
    <property type="entry name" value="Integrin_bsu_VWA"/>
</dbReference>
<dbReference type="Proteomes" id="UP000239936">
    <property type="component" value="Unassembled WGS sequence"/>
</dbReference>
<dbReference type="GO" id="GO:0005925">
    <property type="term" value="C:focal adhesion"/>
    <property type="evidence" value="ECO:0007669"/>
    <property type="project" value="TreeGrafter"/>
</dbReference>
<evidence type="ECO:0000256" key="6">
    <source>
        <dbReference type="ARBA" id="ARBA00023157"/>
    </source>
</evidence>
<organism evidence="9 10">
    <name type="scientific">Chromatium okenii</name>
    <dbReference type="NCBI Taxonomy" id="61644"/>
    <lineage>
        <taxon>Bacteria</taxon>
        <taxon>Pseudomonadati</taxon>
        <taxon>Pseudomonadota</taxon>
        <taxon>Gammaproteobacteria</taxon>
        <taxon>Chromatiales</taxon>
        <taxon>Chromatiaceae</taxon>
        <taxon>Chromatium</taxon>
    </lineage>
</organism>
<name>A0A2S7XN41_9GAMM</name>
<dbReference type="InterPro" id="IPR015812">
    <property type="entry name" value="Integrin_bsu"/>
</dbReference>
<reference evidence="9 10" key="1">
    <citation type="submission" date="2018-01" db="EMBL/GenBank/DDBJ databases">
        <title>The complete genome sequence of Chromatium okenii LaCa, a purple sulfur bacterium with a turbulent life.</title>
        <authorList>
            <person name="Luedin S.M."/>
            <person name="Liechti N."/>
            <person name="Storelli N."/>
            <person name="Danza F."/>
            <person name="Wittwer M."/>
            <person name="Pothier J.F."/>
            <person name="Tonolla M.A."/>
        </authorList>
    </citation>
    <scope>NUCLEOTIDE SEQUENCE [LARGE SCALE GENOMIC DNA]</scope>
    <source>
        <strain evidence="9 10">LaCa</strain>
    </source>
</reference>
<evidence type="ECO:0000256" key="3">
    <source>
        <dbReference type="ARBA" id="ARBA00022692"/>
    </source>
</evidence>
<protein>
    <recommendedName>
        <fullName evidence="8">Integrin beta subunit VWA domain-containing protein</fullName>
    </recommendedName>
</protein>
<accession>A0A2S7XN41</accession>
<dbReference type="InterPro" id="IPR036465">
    <property type="entry name" value="vWFA_dom_sf"/>
</dbReference>
<proteinExistence type="inferred from homology"/>
<dbReference type="GO" id="GO:0033627">
    <property type="term" value="P:cell adhesion mediated by integrin"/>
    <property type="evidence" value="ECO:0007669"/>
    <property type="project" value="TreeGrafter"/>
</dbReference>
<evidence type="ECO:0000256" key="4">
    <source>
        <dbReference type="ARBA" id="ARBA00023037"/>
    </source>
</evidence>
<dbReference type="Pfam" id="PF00362">
    <property type="entry name" value="Integrin_beta"/>
    <property type="match status" value="1"/>
</dbReference>
<evidence type="ECO:0000313" key="9">
    <source>
        <dbReference type="EMBL" id="PQJ94842.1"/>
    </source>
</evidence>
<dbReference type="PANTHER" id="PTHR10082:SF3">
    <property type="entry name" value="INTEGRIN BETA-LIKE PROTEIN 1"/>
    <property type="match status" value="1"/>
</dbReference>
<dbReference type="GO" id="GO:0007229">
    <property type="term" value="P:integrin-mediated signaling pathway"/>
    <property type="evidence" value="ECO:0007669"/>
    <property type="project" value="UniProtKB-KW"/>
</dbReference>
<sequence>MNLTTDQAAFSTALNALVLGSGNDWQESQLEALMQVALHSNEIGFRSGAVKTFVLMTDADYHRAGDGIEAGITTANNGDGILNGTPAGAGEDYPTVTMVASITSCGYSAHFLQ</sequence>
<comment type="similarity">
    <text evidence="2">Belongs to the integrin beta chain family.</text>
</comment>
<comment type="caution">
    <text evidence="9">The sequence shown here is derived from an EMBL/GenBank/DDBJ whole genome shotgun (WGS) entry which is preliminary data.</text>
</comment>
<comment type="subcellular location">
    <subcellularLocation>
        <location evidence="1">Membrane</location>
        <topology evidence="1">Single-pass type I membrane protein</topology>
    </subcellularLocation>
</comment>
<keyword evidence="6" id="KW-1015">Disulfide bond</keyword>